<dbReference type="OrthoDB" id="196103at2759"/>
<protein>
    <recommendedName>
        <fullName evidence="7">UNC93-like protein MFSD11</fullName>
    </recommendedName>
    <alternativeName>
        <fullName evidence="8">Major facilitator superfamily domain-containing protein 11</fullName>
    </alternativeName>
</protein>
<comment type="similarity">
    <text evidence="2">Belongs to the unc-93 family.</text>
</comment>
<dbReference type="Pfam" id="PF05978">
    <property type="entry name" value="UNC-93"/>
    <property type="match status" value="1"/>
</dbReference>
<evidence type="ECO:0000256" key="4">
    <source>
        <dbReference type="ARBA" id="ARBA00022989"/>
    </source>
</evidence>
<dbReference type="EMBL" id="GFXV01007544">
    <property type="protein sequence ID" value="MBW19349.1"/>
    <property type="molecule type" value="Transcribed_RNA"/>
</dbReference>
<feature type="transmembrane region" description="Helical" evidence="9">
    <location>
        <begin position="48"/>
        <end position="65"/>
    </location>
</feature>
<evidence type="ECO:0000313" key="10">
    <source>
        <dbReference type="EMBL" id="MBW19349.1"/>
    </source>
</evidence>
<feature type="transmembrane region" description="Helical" evidence="9">
    <location>
        <begin position="136"/>
        <end position="157"/>
    </location>
</feature>
<comment type="subcellular location">
    <subcellularLocation>
        <location evidence="1">Membrane</location>
        <topology evidence="1">Multi-pass membrane protein</topology>
    </subcellularLocation>
</comment>
<feature type="transmembrane region" description="Helical" evidence="9">
    <location>
        <begin position="223"/>
        <end position="244"/>
    </location>
</feature>
<dbReference type="Gene3D" id="1.20.1250.20">
    <property type="entry name" value="MFS general substrate transporter like domains"/>
    <property type="match status" value="1"/>
</dbReference>
<evidence type="ECO:0000256" key="6">
    <source>
        <dbReference type="ARBA" id="ARBA00023180"/>
    </source>
</evidence>
<gene>
    <name evidence="10" type="primary">mfsd11</name>
</gene>
<proteinExistence type="inferred from homology"/>
<keyword evidence="3 9" id="KW-0812">Transmembrane</keyword>
<organism evidence="10">
    <name type="scientific">Melanaphis sacchari</name>
    <dbReference type="NCBI Taxonomy" id="742174"/>
    <lineage>
        <taxon>Eukaryota</taxon>
        <taxon>Metazoa</taxon>
        <taxon>Ecdysozoa</taxon>
        <taxon>Arthropoda</taxon>
        <taxon>Hexapoda</taxon>
        <taxon>Insecta</taxon>
        <taxon>Pterygota</taxon>
        <taxon>Neoptera</taxon>
        <taxon>Paraneoptera</taxon>
        <taxon>Hemiptera</taxon>
        <taxon>Sternorrhyncha</taxon>
        <taxon>Aphidomorpha</taxon>
        <taxon>Aphidoidea</taxon>
        <taxon>Aphididae</taxon>
        <taxon>Aphidini</taxon>
        <taxon>Melanaphis</taxon>
    </lineage>
</organism>
<name>A0A2H8TZK1_9HEMI</name>
<feature type="transmembrane region" description="Helical" evidence="9">
    <location>
        <begin position="7"/>
        <end position="28"/>
    </location>
</feature>
<evidence type="ECO:0000256" key="7">
    <source>
        <dbReference type="ARBA" id="ARBA00040302"/>
    </source>
</evidence>
<keyword evidence="4 9" id="KW-1133">Transmembrane helix</keyword>
<dbReference type="PANTHER" id="PTHR23294">
    <property type="entry name" value="ET TRANSLATION PRODUCT-RELATED"/>
    <property type="match status" value="1"/>
</dbReference>
<reference evidence="10" key="1">
    <citation type="submission" date="2017-10" db="EMBL/GenBank/DDBJ databases">
        <title>Transcriptome Assembly of Sugarcane Aphid Adults.</title>
        <authorList>
            <person name="Scully E.D."/>
            <person name="Palmer N.A."/>
            <person name="Geib S.M."/>
            <person name="Sarath G."/>
            <person name="Sattler S.E."/>
        </authorList>
    </citation>
    <scope>NUCLEOTIDE SEQUENCE</scope>
    <source>
        <tissue evidence="10">Whole body</tissue>
    </source>
</reference>
<dbReference type="AlphaFoldDB" id="A0A2H8TZK1"/>
<keyword evidence="5 9" id="KW-0472">Membrane</keyword>
<dbReference type="PANTHER" id="PTHR23294:SF0">
    <property type="entry name" value="UNC93-LIKE PROTEIN MFSD11"/>
    <property type="match status" value="1"/>
</dbReference>
<dbReference type="InterPro" id="IPR010291">
    <property type="entry name" value="Ion_channel_UNC-93"/>
</dbReference>
<evidence type="ECO:0000256" key="3">
    <source>
        <dbReference type="ARBA" id="ARBA00022692"/>
    </source>
</evidence>
<dbReference type="GO" id="GO:0016020">
    <property type="term" value="C:membrane"/>
    <property type="evidence" value="ECO:0007669"/>
    <property type="project" value="UniProtKB-SubCell"/>
</dbReference>
<evidence type="ECO:0000256" key="1">
    <source>
        <dbReference type="ARBA" id="ARBA00004141"/>
    </source>
</evidence>
<feature type="transmembrane region" description="Helical" evidence="9">
    <location>
        <begin position="169"/>
        <end position="189"/>
    </location>
</feature>
<dbReference type="SUPFAM" id="SSF103473">
    <property type="entry name" value="MFS general substrate transporter"/>
    <property type="match status" value="1"/>
</dbReference>
<accession>A0A2H8TZK1</accession>
<evidence type="ECO:0000256" key="5">
    <source>
        <dbReference type="ARBA" id="ARBA00023136"/>
    </source>
</evidence>
<feature type="transmembrane region" description="Helical" evidence="9">
    <location>
        <begin position="100"/>
        <end position="124"/>
    </location>
</feature>
<evidence type="ECO:0000256" key="9">
    <source>
        <dbReference type="SAM" id="Phobius"/>
    </source>
</evidence>
<evidence type="ECO:0000256" key="8">
    <source>
        <dbReference type="ARBA" id="ARBA00041910"/>
    </source>
</evidence>
<dbReference type="InterPro" id="IPR051617">
    <property type="entry name" value="UNC-93-like_regulator"/>
</dbReference>
<dbReference type="InterPro" id="IPR036259">
    <property type="entry name" value="MFS_trans_sf"/>
</dbReference>
<sequence length="275" mass="31274">MDRRLMNIILLGIGFMFVFTSYMTVSNIEKTVLKSIEKEDPSFTGDGYTSQCIIYGVFALCNWLAPTIIGMIGSRKSIYLGSICYVLFLMPFFLSSTFLLYTMSALLGFGASLIWTGQGIYLTLNSDSSTISRNSGIFWAMSKMSICIGNVFMILVFCDQTEFNKFTRILIFTVMAVVCSFGTLILMVLRPPVDAEGKKNEVNLWKSNSMNPKQKIKDSVRLLMTKHMLMLSTLFLFTDTYTLFTDRPDYFVHLYRKKYGLNPLKILSPPIKIII</sequence>
<keyword evidence="6" id="KW-0325">Glycoprotein</keyword>
<evidence type="ECO:0000256" key="2">
    <source>
        <dbReference type="ARBA" id="ARBA00009172"/>
    </source>
</evidence>
<feature type="transmembrane region" description="Helical" evidence="9">
    <location>
        <begin position="77"/>
        <end position="94"/>
    </location>
</feature>